<evidence type="ECO:0000256" key="1">
    <source>
        <dbReference type="ARBA" id="ARBA00004496"/>
    </source>
</evidence>
<dbReference type="InterPro" id="IPR004517">
    <property type="entry name" value="HisZ"/>
</dbReference>
<comment type="miscellaneous">
    <text evidence="9">This function is generally fulfilled by the C-terminal part of HisG, which is missing in some bacteria such as this one.</text>
</comment>
<organism evidence="11 12">
    <name type="scientific">Pollutimonas thiosulfatoxidans</name>
    <dbReference type="NCBI Taxonomy" id="2028345"/>
    <lineage>
        <taxon>Bacteria</taxon>
        <taxon>Pseudomonadati</taxon>
        <taxon>Pseudomonadota</taxon>
        <taxon>Betaproteobacteria</taxon>
        <taxon>Burkholderiales</taxon>
        <taxon>Alcaligenaceae</taxon>
        <taxon>Pollutimonas</taxon>
    </lineage>
</organism>
<comment type="similarity">
    <text evidence="3 9">Belongs to the class-II aminoacyl-tRNA synthetase family. HisZ subfamily.</text>
</comment>
<evidence type="ECO:0000313" key="12">
    <source>
        <dbReference type="Proteomes" id="UP000283474"/>
    </source>
</evidence>
<evidence type="ECO:0000313" key="11">
    <source>
        <dbReference type="EMBL" id="QAA93566.1"/>
    </source>
</evidence>
<dbReference type="PANTHER" id="PTHR43707:SF1">
    <property type="entry name" value="HISTIDINE--TRNA LIGASE, MITOCHONDRIAL-RELATED"/>
    <property type="match status" value="1"/>
</dbReference>
<dbReference type="GO" id="GO:0004821">
    <property type="term" value="F:histidine-tRNA ligase activity"/>
    <property type="evidence" value="ECO:0007669"/>
    <property type="project" value="TreeGrafter"/>
</dbReference>
<reference evidence="11 12" key="1">
    <citation type="submission" date="2017-08" db="EMBL/GenBank/DDBJ databases">
        <authorList>
            <person name="Park S.-J."/>
            <person name="Kim H."/>
        </authorList>
    </citation>
    <scope>NUCLEOTIDE SEQUENCE [LARGE SCALE GENOMIC DNA]</scope>
    <source>
        <strain evidence="12">ye3</strain>
    </source>
</reference>
<keyword evidence="12" id="KW-1185">Reference proteome</keyword>
<evidence type="ECO:0000256" key="6">
    <source>
        <dbReference type="ARBA" id="ARBA00022490"/>
    </source>
</evidence>
<dbReference type="NCBIfam" id="NF009086">
    <property type="entry name" value="PRK12421.1"/>
    <property type="match status" value="1"/>
</dbReference>
<accession>A0A410GB94</accession>
<gene>
    <name evidence="9" type="primary">hisZ</name>
    <name evidence="11" type="ORF">CKA81_06745</name>
</gene>
<evidence type="ECO:0000259" key="10">
    <source>
        <dbReference type="Pfam" id="PF13393"/>
    </source>
</evidence>
<dbReference type="OrthoDB" id="9769617at2"/>
<evidence type="ECO:0000256" key="5">
    <source>
        <dbReference type="ARBA" id="ARBA00020397"/>
    </source>
</evidence>
<dbReference type="InterPro" id="IPR045864">
    <property type="entry name" value="aa-tRNA-synth_II/BPL/LPL"/>
</dbReference>
<evidence type="ECO:0000256" key="8">
    <source>
        <dbReference type="ARBA" id="ARBA00025246"/>
    </source>
</evidence>
<dbReference type="InterPro" id="IPR041715">
    <property type="entry name" value="HisRS-like_core"/>
</dbReference>
<evidence type="ECO:0000256" key="9">
    <source>
        <dbReference type="HAMAP-Rule" id="MF_00125"/>
    </source>
</evidence>
<keyword evidence="11" id="KW-0808">Transferase</keyword>
<sequence>MSKWLLPESLADILPAEARRIEELRRDLLDLYRTYGFELVAPPLVEYLDSLLSGSGADLNLRTCKLVDQLSGRTLGVRADMTPQVSRIDAHLLNREGVTRLCYCGSVLHARPTGLLSDRELLQIGAEIYGHAGFEADIEIIELALESVKRAGVREARLDLNHPAVLRAIVDADPALAVASDEIHRLLDTKDVPGLDALHGQLTGVRADSIESLRVLASLYGGTEVIAKARLSLPALPAIQAALNDLETLIRALPDYQFSVDLADMGSGYGYHTGVVFSIYAHGWHDALVRGGRYDGVGSAFGRSRPATGFSLDLRKLSSGLPPAARARAIRAPWGTDAALVNALRKLRLAGEIVVQMLPGQAQRMDEFSVDRELVLDDGTWKVRAISNPSAD</sequence>
<dbReference type="GO" id="GO:0005737">
    <property type="term" value="C:cytoplasm"/>
    <property type="evidence" value="ECO:0007669"/>
    <property type="project" value="UniProtKB-SubCell"/>
</dbReference>
<dbReference type="InterPro" id="IPR004516">
    <property type="entry name" value="HisRS/HisZ"/>
</dbReference>
<dbReference type="Gene3D" id="3.30.930.10">
    <property type="entry name" value="Bira Bifunctional Protein, Domain 2"/>
    <property type="match status" value="1"/>
</dbReference>
<evidence type="ECO:0000256" key="7">
    <source>
        <dbReference type="ARBA" id="ARBA00023102"/>
    </source>
</evidence>
<comment type="subcellular location">
    <subcellularLocation>
        <location evidence="1 9">Cytoplasm</location>
    </subcellularLocation>
</comment>
<dbReference type="EMBL" id="CP022987">
    <property type="protein sequence ID" value="QAA93566.1"/>
    <property type="molecule type" value="Genomic_DNA"/>
</dbReference>
<dbReference type="GO" id="GO:0016757">
    <property type="term" value="F:glycosyltransferase activity"/>
    <property type="evidence" value="ECO:0007669"/>
    <property type="project" value="UniProtKB-KW"/>
</dbReference>
<dbReference type="Pfam" id="PF13393">
    <property type="entry name" value="tRNA-synt_His"/>
    <property type="match status" value="1"/>
</dbReference>
<keyword evidence="7 9" id="KW-0368">Histidine biosynthesis</keyword>
<dbReference type="HAMAP" id="MF_00125">
    <property type="entry name" value="HisZ"/>
    <property type="match status" value="1"/>
</dbReference>
<dbReference type="KEGG" id="pus:CKA81_06745"/>
<dbReference type="CDD" id="cd00773">
    <property type="entry name" value="HisRS-like_core"/>
    <property type="match status" value="1"/>
</dbReference>
<dbReference type="GO" id="GO:0000105">
    <property type="term" value="P:L-histidine biosynthetic process"/>
    <property type="evidence" value="ECO:0007669"/>
    <property type="project" value="UniProtKB-UniRule"/>
</dbReference>
<evidence type="ECO:0000256" key="3">
    <source>
        <dbReference type="ARBA" id="ARBA00005539"/>
    </source>
</evidence>
<dbReference type="PANTHER" id="PTHR43707">
    <property type="entry name" value="HISTIDYL-TRNA SYNTHETASE"/>
    <property type="match status" value="1"/>
</dbReference>
<evidence type="ECO:0000256" key="2">
    <source>
        <dbReference type="ARBA" id="ARBA00004667"/>
    </source>
</evidence>
<comment type="function">
    <text evidence="8 9">Required for the first step of histidine biosynthesis. May allow the feedback regulation of ATP phosphoribosyltransferase activity by histidine.</text>
</comment>
<comment type="subunit">
    <text evidence="4 9">Heteromultimer composed of HisG and HisZ subunits.</text>
</comment>
<name>A0A410GB94_9BURK</name>
<dbReference type="NCBIfam" id="NF008935">
    <property type="entry name" value="PRK12292.1-1"/>
    <property type="match status" value="1"/>
</dbReference>
<keyword evidence="6 9" id="KW-0963">Cytoplasm</keyword>
<dbReference type="AlphaFoldDB" id="A0A410GB94"/>
<protein>
    <recommendedName>
        <fullName evidence="5 9">ATP phosphoribosyltransferase regulatory subunit</fullName>
    </recommendedName>
</protein>
<keyword evidence="9" id="KW-0028">Amino-acid biosynthesis</keyword>
<dbReference type="SUPFAM" id="SSF55681">
    <property type="entry name" value="Class II aaRS and biotin synthetases"/>
    <property type="match status" value="1"/>
</dbReference>
<dbReference type="GO" id="GO:0006427">
    <property type="term" value="P:histidyl-tRNA aminoacylation"/>
    <property type="evidence" value="ECO:0007669"/>
    <property type="project" value="TreeGrafter"/>
</dbReference>
<comment type="pathway">
    <text evidence="2 9">Amino-acid biosynthesis; L-histidine biosynthesis; L-histidine from 5-phospho-alpha-D-ribose 1-diphosphate: step 1/9.</text>
</comment>
<proteinExistence type="inferred from homology"/>
<dbReference type="Proteomes" id="UP000283474">
    <property type="component" value="Chromosome"/>
</dbReference>
<dbReference type="RefSeq" id="WP_128354610.1">
    <property type="nucleotide sequence ID" value="NZ_CP022987.1"/>
</dbReference>
<evidence type="ECO:0000256" key="4">
    <source>
        <dbReference type="ARBA" id="ARBA00011496"/>
    </source>
</evidence>
<keyword evidence="11" id="KW-0328">Glycosyltransferase</keyword>
<dbReference type="UniPathway" id="UPA00031">
    <property type="reaction ID" value="UER00006"/>
</dbReference>
<feature type="domain" description="Class II Histidinyl-tRNA synthetase (HisRS)-like catalytic core" evidence="10">
    <location>
        <begin position="10"/>
        <end position="317"/>
    </location>
</feature>